<name>A0A518CHQ5_9PLAN</name>
<evidence type="ECO:0000313" key="1">
    <source>
        <dbReference type="EMBL" id="QDU78760.1"/>
    </source>
</evidence>
<proteinExistence type="predicted"/>
<organism evidence="1 2">
    <name type="scientific">Polystyrenella longa</name>
    <dbReference type="NCBI Taxonomy" id="2528007"/>
    <lineage>
        <taxon>Bacteria</taxon>
        <taxon>Pseudomonadati</taxon>
        <taxon>Planctomycetota</taxon>
        <taxon>Planctomycetia</taxon>
        <taxon>Planctomycetales</taxon>
        <taxon>Planctomycetaceae</taxon>
        <taxon>Polystyrenella</taxon>
    </lineage>
</organism>
<gene>
    <name evidence="1" type="ORF">Pla110_04640</name>
</gene>
<evidence type="ECO:0000313" key="2">
    <source>
        <dbReference type="Proteomes" id="UP000317178"/>
    </source>
</evidence>
<dbReference type="EMBL" id="CP036281">
    <property type="protein sequence ID" value="QDU78760.1"/>
    <property type="molecule type" value="Genomic_DNA"/>
</dbReference>
<sequence>MFTMSLRKILFYIVVIGFSFCGPVFLQAAEDEISTDDMFVEDLLLMEDQWPYWAKQGEDITVEGRFKTMTRLNMTLQQSDLPFKPATGIEFNREHKDSNIVRLRGALTYDESENLFFRVSRFEHLRSLEEEDRQQNLQPGSSASEAFYNLARRFQNYGRFYEENDLLARAEELYTGGLQTERKQLRNDNYKGLFGLADRAGQLTRGRRYEFELRHEAFRKWGAEVLSGELNEAKFEEFLDTLLSQLPGASAPLPEVPAERKQQYETAPLDVYRQADGFARLELHRLFYADMVERFLLSQLAKDGSNGMDLAERLETLVPESTLVTKSIRQAGLEFKLKRVEQLTRSDMLSARRYFLEYEELEKAKEVVRRWLENRELRATEEGPAAVPQLARDRTEFLGDQKGAIELLLRTIRTYPDVESVKKELGEQGYAFLEGRWQNLAEWEAAQPDNSSENAMRQGFVVEGMTFEQVELTLGYPVTRLRSVSAQKVLEIWTFPQSQTSKILVTFDWTRGASRVSARVVKVEQQ</sequence>
<dbReference type="RefSeq" id="WP_144992766.1">
    <property type="nucleotide sequence ID" value="NZ_CP036281.1"/>
</dbReference>
<dbReference type="OrthoDB" id="215252at2"/>
<reference evidence="1 2" key="1">
    <citation type="submission" date="2019-02" db="EMBL/GenBank/DDBJ databases">
        <title>Deep-cultivation of Planctomycetes and their phenomic and genomic characterization uncovers novel biology.</title>
        <authorList>
            <person name="Wiegand S."/>
            <person name="Jogler M."/>
            <person name="Boedeker C."/>
            <person name="Pinto D."/>
            <person name="Vollmers J."/>
            <person name="Rivas-Marin E."/>
            <person name="Kohn T."/>
            <person name="Peeters S.H."/>
            <person name="Heuer A."/>
            <person name="Rast P."/>
            <person name="Oberbeckmann S."/>
            <person name="Bunk B."/>
            <person name="Jeske O."/>
            <person name="Meyerdierks A."/>
            <person name="Storesund J.E."/>
            <person name="Kallscheuer N."/>
            <person name="Luecker S."/>
            <person name="Lage O.M."/>
            <person name="Pohl T."/>
            <person name="Merkel B.J."/>
            <person name="Hornburger P."/>
            <person name="Mueller R.-W."/>
            <person name="Bruemmer F."/>
            <person name="Labrenz M."/>
            <person name="Spormann A.M."/>
            <person name="Op den Camp H."/>
            <person name="Overmann J."/>
            <person name="Amann R."/>
            <person name="Jetten M.S.M."/>
            <person name="Mascher T."/>
            <person name="Medema M.H."/>
            <person name="Devos D.P."/>
            <person name="Kaster A.-K."/>
            <person name="Ovreas L."/>
            <person name="Rohde M."/>
            <person name="Galperin M.Y."/>
            <person name="Jogler C."/>
        </authorList>
    </citation>
    <scope>NUCLEOTIDE SEQUENCE [LARGE SCALE GENOMIC DNA]</scope>
    <source>
        <strain evidence="1 2">Pla110</strain>
    </source>
</reference>
<dbReference type="KEGG" id="plon:Pla110_04640"/>
<keyword evidence="2" id="KW-1185">Reference proteome</keyword>
<dbReference type="AlphaFoldDB" id="A0A518CHQ5"/>
<dbReference type="Proteomes" id="UP000317178">
    <property type="component" value="Chromosome"/>
</dbReference>
<protein>
    <submittedName>
        <fullName evidence="1">Uncharacterized protein</fullName>
    </submittedName>
</protein>
<accession>A0A518CHQ5</accession>